<accession>A0A4Y9ZTG2</accession>
<proteinExistence type="predicted"/>
<dbReference type="Proteomes" id="UP000298061">
    <property type="component" value="Unassembled WGS sequence"/>
</dbReference>
<keyword evidence="1" id="KW-0472">Membrane</keyword>
<evidence type="ECO:0000256" key="1">
    <source>
        <dbReference type="SAM" id="Phobius"/>
    </source>
</evidence>
<dbReference type="InterPro" id="IPR037176">
    <property type="entry name" value="Osmotin/thaumatin-like_sf"/>
</dbReference>
<dbReference type="SUPFAM" id="SSF49870">
    <property type="entry name" value="Osmotin, thaumatin-like protein"/>
    <property type="match status" value="1"/>
</dbReference>
<feature type="transmembrane region" description="Helical" evidence="1">
    <location>
        <begin position="29"/>
        <end position="53"/>
    </location>
</feature>
<dbReference type="AlphaFoldDB" id="A0A4Y9ZTG2"/>
<keyword evidence="1" id="KW-0812">Transmembrane</keyword>
<organism evidence="2 3">
    <name type="scientific">Hericium alpestre</name>
    <dbReference type="NCBI Taxonomy" id="135208"/>
    <lineage>
        <taxon>Eukaryota</taxon>
        <taxon>Fungi</taxon>
        <taxon>Dikarya</taxon>
        <taxon>Basidiomycota</taxon>
        <taxon>Agaricomycotina</taxon>
        <taxon>Agaricomycetes</taxon>
        <taxon>Russulales</taxon>
        <taxon>Hericiaceae</taxon>
        <taxon>Hericium</taxon>
    </lineage>
</organism>
<evidence type="ECO:0000313" key="2">
    <source>
        <dbReference type="EMBL" id="TFY76789.1"/>
    </source>
</evidence>
<evidence type="ECO:0000313" key="3">
    <source>
        <dbReference type="Proteomes" id="UP000298061"/>
    </source>
</evidence>
<dbReference type="OrthoDB" id="3342934at2759"/>
<protein>
    <recommendedName>
        <fullName evidence="4">Glycopeptide</fullName>
    </recommendedName>
</protein>
<keyword evidence="1" id="KW-1133">Transmembrane helix</keyword>
<reference evidence="2 3" key="1">
    <citation type="submission" date="2019-02" db="EMBL/GenBank/DDBJ databases">
        <title>Genome sequencing of the rare red list fungi Hericium alpestre (H. flagellum).</title>
        <authorList>
            <person name="Buettner E."/>
            <person name="Kellner H."/>
        </authorList>
    </citation>
    <scope>NUCLEOTIDE SEQUENCE [LARGE SCALE GENOMIC DNA]</scope>
    <source>
        <strain evidence="2 3">DSM 108284</strain>
    </source>
</reference>
<dbReference type="EMBL" id="SFCI01001093">
    <property type="protein sequence ID" value="TFY76789.1"/>
    <property type="molecule type" value="Genomic_DNA"/>
</dbReference>
<evidence type="ECO:0008006" key="4">
    <source>
        <dbReference type="Google" id="ProtNLM"/>
    </source>
</evidence>
<gene>
    <name evidence="2" type="ORF">EWM64_g7222</name>
</gene>
<sequence length="197" mass="20453">MSWSWAQFHIPSSPAHSTPVSQALPHPHLTIYIMFGSAFIATVVAALAGYVAAQESHQVTMTNNCGSGNPVFLYEADSTPQGPGTINGQLLGGIAWIDGFSGADCQSSGVNCGIIEFTLRDDAPNQNAADFSLLTGPGLGNHQFTYPMAFNYLGACTQSATCASPSNCPGAYTGSNTTSGAPVQCIGREVGIHISFC</sequence>
<name>A0A4Y9ZTG2_9AGAM</name>
<keyword evidence="3" id="KW-1185">Reference proteome</keyword>
<comment type="caution">
    <text evidence="2">The sequence shown here is derived from an EMBL/GenBank/DDBJ whole genome shotgun (WGS) entry which is preliminary data.</text>
</comment>